<dbReference type="Pfam" id="PF10742">
    <property type="entry name" value="DUF2555"/>
    <property type="match status" value="1"/>
</dbReference>
<evidence type="ECO:0000313" key="1">
    <source>
        <dbReference type="EMBL" id="QKD81349.1"/>
    </source>
</evidence>
<organism evidence="1 2">
    <name type="scientific">Thermoleptolyngbya sichuanensis A183</name>
    <dbReference type="NCBI Taxonomy" id="2737172"/>
    <lineage>
        <taxon>Bacteria</taxon>
        <taxon>Bacillati</taxon>
        <taxon>Cyanobacteriota</taxon>
        <taxon>Cyanophyceae</taxon>
        <taxon>Oculatellales</taxon>
        <taxon>Oculatellaceae</taxon>
        <taxon>Thermoleptolyngbya</taxon>
        <taxon>Thermoleptolyngbya sichuanensis</taxon>
    </lineage>
</organism>
<name>A0A6M8B2N4_9CYAN</name>
<dbReference type="AlphaFoldDB" id="A0A6M8B2N4"/>
<dbReference type="InterPro" id="IPR019678">
    <property type="entry name" value="DUF2555"/>
</dbReference>
<sequence>MRTLDFCEQDVAQMTEGEVENLAKRLEQDDYANVFEGLRDWHLLRAIAFQRPELAEPYYYLLDMEAYDES</sequence>
<dbReference type="RefSeq" id="WP_172353751.1">
    <property type="nucleotide sequence ID" value="NZ_CP053661.1"/>
</dbReference>
<reference evidence="1 2" key="1">
    <citation type="submission" date="2020-05" db="EMBL/GenBank/DDBJ databases">
        <title>Complete genome sequence of of a novel Thermoleptolyngbya strain isolated from hot springs of Ganzi, Sichuan China.</title>
        <authorList>
            <person name="Tang J."/>
            <person name="Daroch M."/>
            <person name="Li L."/>
            <person name="Waleron K."/>
            <person name="Waleron M."/>
            <person name="Waleron M."/>
        </authorList>
    </citation>
    <scope>NUCLEOTIDE SEQUENCE [LARGE SCALE GENOMIC DNA]</scope>
    <source>
        <strain evidence="1 2">PKUAC-SCTA183</strain>
    </source>
</reference>
<dbReference type="Proteomes" id="UP000505210">
    <property type="component" value="Chromosome"/>
</dbReference>
<protein>
    <submittedName>
        <fullName evidence="1">DUF2555 domain-containing protein</fullName>
    </submittedName>
</protein>
<dbReference type="KEGG" id="theu:HPC62_03410"/>
<evidence type="ECO:0000313" key="2">
    <source>
        <dbReference type="Proteomes" id="UP000505210"/>
    </source>
</evidence>
<proteinExistence type="predicted"/>
<gene>
    <name evidence="1" type="ORF">HPC62_03410</name>
</gene>
<accession>A0A6M8B2N4</accession>
<dbReference type="EMBL" id="CP053661">
    <property type="protein sequence ID" value="QKD81349.1"/>
    <property type="molecule type" value="Genomic_DNA"/>
</dbReference>
<keyword evidence="2" id="KW-1185">Reference proteome</keyword>